<dbReference type="InterPro" id="IPR014710">
    <property type="entry name" value="RmlC-like_jellyroll"/>
</dbReference>
<accession>A0ABX1CWE5</accession>
<dbReference type="RefSeq" id="WP_168136155.1">
    <property type="nucleotide sequence ID" value="NZ_JAAVJH010000023.1"/>
</dbReference>
<gene>
    <name evidence="2" type="ORF">HBH26_18680</name>
</gene>
<comment type="caution">
    <text evidence="2">The sequence shown here is derived from an EMBL/GenBank/DDBJ whole genome shotgun (WGS) entry which is preliminary data.</text>
</comment>
<dbReference type="Proteomes" id="UP000732399">
    <property type="component" value="Unassembled WGS sequence"/>
</dbReference>
<keyword evidence="3" id="KW-1185">Reference proteome</keyword>
<protein>
    <recommendedName>
        <fullName evidence="4">Cupin domain-containing protein</fullName>
    </recommendedName>
</protein>
<dbReference type="SUPFAM" id="SSF51182">
    <property type="entry name" value="RmlC-like cupins"/>
    <property type="match status" value="1"/>
</dbReference>
<evidence type="ECO:0000256" key="1">
    <source>
        <dbReference type="SAM" id="MobiDB-lite"/>
    </source>
</evidence>
<evidence type="ECO:0008006" key="4">
    <source>
        <dbReference type="Google" id="ProtNLM"/>
    </source>
</evidence>
<evidence type="ECO:0000313" key="2">
    <source>
        <dbReference type="EMBL" id="NJR80605.1"/>
    </source>
</evidence>
<dbReference type="EMBL" id="JAAVJH010000023">
    <property type="protein sequence ID" value="NJR80605.1"/>
    <property type="molecule type" value="Genomic_DNA"/>
</dbReference>
<name>A0ABX1CWE5_9SPHN</name>
<sequence length="156" mass="17369">MSDDVVSVAEAGPPEDPRGHWPEHLQRMYEENRFNGVVGSVLVSESDRCRVWHLHLAPGELLAFHRHVLPYFWSATSAGTARGYYEDGRIVDVTHYPGQTRHFEYGPGDYMVHAVQNVGESDLDFVTVEFLSGSNPPLPIENAPRLEVAGAERVAA</sequence>
<reference evidence="2 3" key="1">
    <citation type="submission" date="2020-03" db="EMBL/GenBank/DDBJ databases">
        <authorList>
            <person name="Wang L."/>
            <person name="He N."/>
            <person name="Li Y."/>
            <person name="Fang Y."/>
            <person name="Zhang F."/>
        </authorList>
    </citation>
    <scope>NUCLEOTIDE SEQUENCE [LARGE SCALE GENOMIC DNA]</scope>
    <source>
        <strain evidence="2 3">36D10-4-7</strain>
    </source>
</reference>
<feature type="region of interest" description="Disordered" evidence="1">
    <location>
        <begin position="1"/>
        <end position="21"/>
    </location>
</feature>
<evidence type="ECO:0000313" key="3">
    <source>
        <dbReference type="Proteomes" id="UP000732399"/>
    </source>
</evidence>
<dbReference type="Gene3D" id="2.60.120.10">
    <property type="entry name" value="Jelly Rolls"/>
    <property type="match status" value="1"/>
</dbReference>
<organism evidence="2 3">
    <name type="scientific">Sphingomonas corticis</name>
    <dbReference type="NCBI Taxonomy" id="2722791"/>
    <lineage>
        <taxon>Bacteria</taxon>
        <taxon>Pseudomonadati</taxon>
        <taxon>Pseudomonadota</taxon>
        <taxon>Alphaproteobacteria</taxon>
        <taxon>Sphingomonadales</taxon>
        <taxon>Sphingomonadaceae</taxon>
        <taxon>Sphingomonas</taxon>
    </lineage>
</organism>
<dbReference type="InterPro" id="IPR011051">
    <property type="entry name" value="RmlC_Cupin_sf"/>
</dbReference>
<proteinExistence type="predicted"/>